<dbReference type="Proteomes" id="UP000001460">
    <property type="component" value="Unassembled WGS sequence"/>
</dbReference>
<gene>
    <name evidence="4" type="ORF">CMU_007510</name>
</gene>
<proteinExistence type="predicted"/>
<keyword evidence="5" id="KW-1185">Reference proteome</keyword>
<evidence type="ECO:0000256" key="2">
    <source>
        <dbReference type="ARBA" id="ARBA00022692"/>
    </source>
</evidence>
<evidence type="ECO:0000313" key="5">
    <source>
        <dbReference type="Proteomes" id="UP000001460"/>
    </source>
</evidence>
<protein>
    <recommendedName>
        <fullName evidence="6">Mitochondrial carrier protein</fullName>
    </recommendedName>
</protein>
<dbReference type="EMBL" id="DS989729">
    <property type="protein sequence ID" value="EEA06261.1"/>
    <property type="molecule type" value="Genomic_DNA"/>
</dbReference>
<evidence type="ECO:0000256" key="1">
    <source>
        <dbReference type="ARBA" id="ARBA00004370"/>
    </source>
</evidence>
<dbReference type="GeneID" id="6995798"/>
<organism evidence="4 5">
    <name type="scientific">Cryptosporidium muris (strain RN66)</name>
    <dbReference type="NCBI Taxonomy" id="441375"/>
    <lineage>
        <taxon>Eukaryota</taxon>
        <taxon>Sar</taxon>
        <taxon>Alveolata</taxon>
        <taxon>Apicomplexa</taxon>
        <taxon>Conoidasida</taxon>
        <taxon>Coccidia</taxon>
        <taxon>Eucoccidiorida</taxon>
        <taxon>Eimeriorina</taxon>
        <taxon>Cryptosporidiidae</taxon>
        <taxon>Cryptosporidium</taxon>
    </lineage>
</organism>
<evidence type="ECO:0000313" key="4">
    <source>
        <dbReference type="EMBL" id="EEA06261.1"/>
    </source>
</evidence>
<reference evidence="4" key="1">
    <citation type="submission" date="2008-06" db="EMBL/GenBank/DDBJ databases">
        <authorList>
            <person name="Lorenzi H."/>
            <person name="Inman J."/>
            <person name="Miller J."/>
            <person name="Schobel S."/>
            <person name="Amedeo P."/>
            <person name="Caler E.V."/>
            <person name="da Silva J."/>
        </authorList>
    </citation>
    <scope>NUCLEOTIDE SEQUENCE [LARGE SCALE GENOMIC DNA]</scope>
    <source>
        <strain evidence="4">RN66</strain>
    </source>
</reference>
<dbReference type="VEuPathDB" id="CryptoDB:CMU_007510"/>
<accession>B6ADH0</accession>
<sequence>MNILSTELPEKWCDFKNKICKYSPPSYFISYPLYAAQLRVACRPYMNKGNKFRKDSYNSEINDILSNEKLALSLNPANVISSYKLLKAIYNHEGFWGLYRGYIPSLIYVFLRDWIKKHMVYLEEYSNSSKISKIIGTYSIYYFPKYIAEILAYPCLTIASQQTIFDEPSLKVLGGSLSKMEDCQVIPGNITNYLSTPTKSILSLICLSTKSEHGLLSLWNGISTHLASKFIEDTVNLLSMKLLSKVKYKLFDEKGYKITENETNKLEKSNNETSNALQSLKFVICHFSASLVSPITFISIIQRCQTDTHCGLCRTDIDVKQILSNINWKSYFSNLAMYSLIFIAMLGENQFHNILAIPDITE</sequence>
<dbReference type="OrthoDB" id="10253709at2759"/>
<dbReference type="GO" id="GO:0016020">
    <property type="term" value="C:membrane"/>
    <property type="evidence" value="ECO:0007669"/>
    <property type="project" value="UniProtKB-SubCell"/>
</dbReference>
<dbReference type="OMA" id="WNGISTH"/>
<keyword evidence="3" id="KW-0472">Membrane</keyword>
<evidence type="ECO:0000256" key="3">
    <source>
        <dbReference type="ARBA" id="ARBA00023136"/>
    </source>
</evidence>
<dbReference type="RefSeq" id="XP_002140610.1">
    <property type="nucleotide sequence ID" value="XM_002140574.1"/>
</dbReference>
<name>B6ADH0_CRYMR</name>
<dbReference type="AlphaFoldDB" id="B6ADH0"/>
<evidence type="ECO:0008006" key="6">
    <source>
        <dbReference type="Google" id="ProtNLM"/>
    </source>
</evidence>
<dbReference type="InterPro" id="IPR023395">
    <property type="entry name" value="MCP_dom_sf"/>
</dbReference>
<dbReference type="SUPFAM" id="SSF103506">
    <property type="entry name" value="Mitochondrial carrier"/>
    <property type="match status" value="1"/>
</dbReference>
<dbReference type="Gene3D" id="1.50.40.10">
    <property type="entry name" value="Mitochondrial carrier domain"/>
    <property type="match status" value="1"/>
</dbReference>
<keyword evidence="2" id="KW-0812">Transmembrane</keyword>
<comment type="subcellular location">
    <subcellularLocation>
        <location evidence="1">Membrane</location>
    </subcellularLocation>
</comment>